<evidence type="ECO:0000313" key="3">
    <source>
        <dbReference type="Proteomes" id="UP000310574"/>
    </source>
</evidence>
<evidence type="ECO:0000313" key="2">
    <source>
        <dbReference type="EMBL" id="THF32272.1"/>
    </source>
</evidence>
<feature type="region of interest" description="Disordered" evidence="1">
    <location>
        <begin position="1"/>
        <end position="23"/>
    </location>
</feature>
<reference evidence="2 3" key="1">
    <citation type="submission" date="2019-04" db="EMBL/GenBank/DDBJ databases">
        <title>Draft genome sequence of Pseudomonas sp. M7D1 isolated from rhizosphere of plant the flowery desert.</title>
        <authorList>
            <person name="Poblete-Morales M."/>
            <person name="Plaza N."/>
            <person name="Corsini G."/>
            <person name="Silva E."/>
        </authorList>
    </citation>
    <scope>NUCLEOTIDE SEQUENCE [LARGE SCALE GENOMIC DNA]</scope>
    <source>
        <strain evidence="2 3">M7D1</strain>
    </source>
</reference>
<protein>
    <submittedName>
        <fullName evidence="2">Uncharacterized protein</fullName>
    </submittedName>
</protein>
<feature type="compositionally biased region" description="Basic residues" evidence="1">
    <location>
        <begin position="1"/>
        <end position="14"/>
    </location>
</feature>
<name>A0AAQ2DBY9_9PSED</name>
<proteinExistence type="predicted"/>
<organism evidence="2 3">
    <name type="scientific">Pseudomonas atacamensis</name>
    <dbReference type="NCBI Taxonomy" id="2565368"/>
    <lineage>
        <taxon>Bacteria</taxon>
        <taxon>Pseudomonadati</taxon>
        <taxon>Pseudomonadota</taxon>
        <taxon>Gammaproteobacteria</taxon>
        <taxon>Pseudomonadales</taxon>
        <taxon>Pseudomonadaceae</taxon>
        <taxon>Pseudomonas</taxon>
    </lineage>
</organism>
<sequence>MGKKSREKRERKAAKLGMDPETWPPGLDFLSRWGAPDSQLESKFQRRIEQTGSVLRRYKRIDAALALSISDLWPANVASPIKHMFAWSVLLRTEEANTGTLPIATYEEFVGFVNALYAVWPDFPMLEDFAYEADWGQTKVRLDSDFVPIFYGSCIERIPDFVEAFRISYADVETAQVDMNLAVAAQTCIIKSMPELAIASMPQPGIGDVEVPPERFWLACRSTIIQLGQDLANRRTHASKDLEASFGVLKDPLTHDGFGNAVMVGEVLPYLAVTDGDSWVPISVRNMPGVVIDHWAALHAQGVGAEVHRRFGRFIAERFRHSRIGPITLFVGEIAIHQLPISCLIPSKSGVYLVCACDHQSYPQASNASQNVYAALKRGERAHFQLADGRRFYLGSDRSRCLKAEEVHVLIVLTQSGTALGMLDPVVQPARLMPLADFITIFDDLDQPDDIESFWKFMDGQRAMFCPFSSGLADQFASYKDSHGVLVDGAMEPSMLMLDTSWGTSRRFKELSSFWALAPSRFPTDSAGWRLSSATSGVTRMESRSLPLLGFSTQVDACTVQTLVPIVPHLQEIDGRMLEMFAHLLTDQFFRHRDLLSTLPLLQLPHLILTCGVDARDVIEPEQAPESLATFPEVIVKTSRSEAQPHVILLTISTRAVLAGLNDSKDASFEVRCLIEALQRCHEEYGLTFSNDLVVALQSRATAAARFHLQHTQRLVDVPDFVDPVVPSPMDYKQARKHLAVAMQRSGLNPGRYELKDAKTKIDVGRDFLRSHIEQRLGSLDRHQLIRQCIEQHDALVAAERFAVLRAQQSLVHDVEYDRFEAVEKARKDLGTAARHYRYLLEKVLSSTGVGAQQATSEVLRELVGLVDWYKVLADAGDVLHTGVDVGGIEIDDFHVPQIFYSTDSAERGEKYALEYARSRLGINLNDQDEVEGPLEELMADERMRQAFKQDLGFELRHLLSALVVLSQPVQLGLTDTLALSYVATAGRLSQLLMDNIEGLERSESAAILEFLTLSGPNIRRLAGRDVEESEVPYWEHCKRIQRYAIRPLIAEGDALRWGAETASRALNIWSASVRDGYLPADFSWPNVDPLIREIKEGIEKQLEARAGEVLLRHTPYVMRNLDFYRKFRSERFDDVGDFDVFAYWPETNTLLVAECKYNQPAYSMKDTRRLRDKIFGKSEDDRNGQFSRILRRRQFLLQHRSRLLELLGWPSPQGDQPRDLEIYVSRVIHYWMVHPPYEVPTAFTRIDALDAWLTQQVVGAPAVASTAPGLE</sequence>
<dbReference type="AlphaFoldDB" id="A0AAQ2DBY9"/>
<evidence type="ECO:0000256" key="1">
    <source>
        <dbReference type="SAM" id="MobiDB-lite"/>
    </source>
</evidence>
<accession>A0AAQ2DBY9</accession>
<dbReference type="Proteomes" id="UP000310574">
    <property type="component" value="Unassembled WGS sequence"/>
</dbReference>
<comment type="caution">
    <text evidence="2">The sequence shown here is derived from an EMBL/GenBank/DDBJ whole genome shotgun (WGS) entry which is preliminary data.</text>
</comment>
<gene>
    <name evidence="2" type="ORF">E5170_11465</name>
</gene>
<dbReference type="EMBL" id="SSBS01000003">
    <property type="protein sequence ID" value="THF32272.1"/>
    <property type="molecule type" value="Genomic_DNA"/>
</dbReference>
<dbReference type="RefSeq" id="WP_136492831.1">
    <property type="nucleotide sequence ID" value="NZ_SSBS01000003.1"/>
</dbReference>